<keyword evidence="6" id="KW-0406">Ion transport</keyword>
<organism evidence="12 13">
    <name type="scientific">Ditylenchus dipsaci</name>
    <dbReference type="NCBI Taxonomy" id="166011"/>
    <lineage>
        <taxon>Eukaryota</taxon>
        <taxon>Metazoa</taxon>
        <taxon>Ecdysozoa</taxon>
        <taxon>Nematoda</taxon>
        <taxon>Chromadorea</taxon>
        <taxon>Rhabditida</taxon>
        <taxon>Tylenchina</taxon>
        <taxon>Tylenchomorpha</taxon>
        <taxon>Sphaerularioidea</taxon>
        <taxon>Anguinidae</taxon>
        <taxon>Anguininae</taxon>
        <taxon>Ditylenchus</taxon>
    </lineage>
</organism>
<evidence type="ECO:0000256" key="5">
    <source>
        <dbReference type="ARBA" id="ARBA00023053"/>
    </source>
</evidence>
<feature type="transmembrane region" description="Helical" evidence="10">
    <location>
        <begin position="83"/>
        <end position="100"/>
    </location>
</feature>
<evidence type="ECO:0000256" key="4">
    <source>
        <dbReference type="ARBA" id="ARBA00022989"/>
    </source>
</evidence>
<dbReference type="GO" id="GO:0015385">
    <property type="term" value="F:sodium:proton antiporter activity"/>
    <property type="evidence" value="ECO:0007669"/>
    <property type="project" value="InterPro"/>
</dbReference>
<dbReference type="GO" id="GO:0098719">
    <property type="term" value="P:sodium ion import across plasma membrane"/>
    <property type="evidence" value="ECO:0007669"/>
    <property type="project" value="TreeGrafter"/>
</dbReference>
<feature type="domain" description="Cation/H+ exchanger transmembrane" evidence="11">
    <location>
        <begin position="15"/>
        <end position="235"/>
    </location>
</feature>
<evidence type="ECO:0000256" key="2">
    <source>
        <dbReference type="ARBA" id="ARBA00022448"/>
    </source>
</evidence>
<sequence>MLQPLIPSVCGFAKILFHVHKKFGEAIPDSALLIVVGLVLGFGLKQLNVSDELYYLNSHTFFSIFYLQLFLMPAISCPTDIGTIWNTVAIGSTLLVLGQFNLFSVQFTPFEILLFAALISAVDPVAVIAVFEEVHVNEFYCYVNVFGEALFNDGVTVVLYTMFQKFIQIGEEKLIPLDYVAGGLSFFVISLGGIFIGITFAALVSLATRFTDRVKILAPVFIFVIPYLSYLTAEIPQAFKPENPRALKFLRPKPQAPSPKPQAPSPQAPSPQAPSPKPQALSPKPPGPQASKPPSRASKISSPQAPCLQASKPLSLQVPKPTSPKCSSSQAPSP</sequence>
<evidence type="ECO:0000256" key="1">
    <source>
        <dbReference type="ARBA" id="ARBA00004141"/>
    </source>
</evidence>
<keyword evidence="4 10" id="KW-1133">Transmembrane helix</keyword>
<evidence type="ECO:0000256" key="6">
    <source>
        <dbReference type="ARBA" id="ARBA00023065"/>
    </source>
</evidence>
<reference evidence="13" key="1">
    <citation type="submission" date="2022-11" db="UniProtKB">
        <authorList>
            <consortium name="WormBaseParasite"/>
        </authorList>
    </citation>
    <scope>IDENTIFICATION</scope>
</reference>
<dbReference type="GO" id="GO:0005886">
    <property type="term" value="C:plasma membrane"/>
    <property type="evidence" value="ECO:0007669"/>
    <property type="project" value="TreeGrafter"/>
</dbReference>
<keyword evidence="12" id="KW-1185">Reference proteome</keyword>
<feature type="compositionally biased region" description="Polar residues" evidence="9">
    <location>
        <begin position="324"/>
        <end position="334"/>
    </location>
</feature>
<dbReference type="PANTHER" id="PTHR10110:SF98">
    <property type="entry name" value="SODIUM_HYDROGEN EXCHANGER"/>
    <property type="match status" value="1"/>
</dbReference>
<evidence type="ECO:0000256" key="9">
    <source>
        <dbReference type="SAM" id="MobiDB-lite"/>
    </source>
</evidence>
<dbReference type="AlphaFoldDB" id="A0A915EL10"/>
<evidence type="ECO:0000256" key="8">
    <source>
        <dbReference type="ARBA" id="ARBA00023201"/>
    </source>
</evidence>
<feature type="transmembrane region" description="Helical" evidence="10">
    <location>
        <begin position="30"/>
        <end position="47"/>
    </location>
</feature>
<dbReference type="GO" id="GO:0051453">
    <property type="term" value="P:regulation of intracellular pH"/>
    <property type="evidence" value="ECO:0007669"/>
    <property type="project" value="TreeGrafter"/>
</dbReference>
<dbReference type="InterPro" id="IPR006153">
    <property type="entry name" value="Cation/H_exchanger_TM"/>
</dbReference>
<evidence type="ECO:0000313" key="12">
    <source>
        <dbReference type="Proteomes" id="UP000887574"/>
    </source>
</evidence>
<dbReference type="GO" id="GO:0015386">
    <property type="term" value="F:potassium:proton antiporter activity"/>
    <property type="evidence" value="ECO:0007669"/>
    <property type="project" value="TreeGrafter"/>
</dbReference>
<feature type="compositionally biased region" description="Pro residues" evidence="9">
    <location>
        <begin position="254"/>
        <end position="288"/>
    </location>
</feature>
<feature type="transmembrane region" description="Helical" evidence="10">
    <location>
        <begin position="216"/>
        <end position="233"/>
    </location>
</feature>
<keyword evidence="7 10" id="KW-0472">Membrane</keyword>
<feature type="transmembrane region" description="Helical" evidence="10">
    <location>
        <begin position="53"/>
        <end position="71"/>
    </location>
</feature>
<accession>A0A915EL10</accession>
<evidence type="ECO:0000256" key="3">
    <source>
        <dbReference type="ARBA" id="ARBA00022692"/>
    </source>
</evidence>
<feature type="transmembrane region" description="Helical" evidence="10">
    <location>
        <begin position="112"/>
        <end position="131"/>
    </location>
</feature>
<evidence type="ECO:0000256" key="7">
    <source>
        <dbReference type="ARBA" id="ARBA00023136"/>
    </source>
</evidence>
<keyword evidence="8" id="KW-0739">Sodium transport</keyword>
<dbReference type="Proteomes" id="UP000887574">
    <property type="component" value="Unplaced"/>
</dbReference>
<comment type="subcellular location">
    <subcellularLocation>
        <location evidence="1">Membrane</location>
        <topology evidence="1">Multi-pass membrane protein</topology>
    </subcellularLocation>
</comment>
<dbReference type="Pfam" id="PF00999">
    <property type="entry name" value="Na_H_Exchanger"/>
    <property type="match status" value="1"/>
</dbReference>
<feature type="region of interest" description="Disordered" evidence="9">
    <location>
        <begin position="249"/>
        <end position="334"/>
    </location>
</feature>
<dbReference type="PANTHER" id="PTHR10110">
    <property type="entry name" value="SODIUM/HYDROGEN EXCHANGER"/>
    <property type="match status" value="1"/>
</dbReference>
<proteinExistence type="predicted"/>
<evidence type="ECO:0000259" key="11">
    <source>
        <dbReference type="Pfam" id="PF00999"/>
    </source>
</evidence>
<dbReference type="Gene3D" id="6.10.140.1330">
    <property type="match status" value="1"/>
</dbReference>
<name>A0A915EL10_9BILA</name>
<evidence type="ECO:0000313" key="13">
    <source>
        <dbReference type="WBParaSite" id="jg7038"/>
    </source>
</evidence>
<evidence type="ECO:0000256" key="10">
    <source>
        <dbReference type="SAM" id="Phobius"/>
    </source>
</evidence>
<keyword evidence="2" id="KW-0813">Transport</keyword>
<keyword evidence="3 10" id="KW-0812">Transmembrane</keyword>
<protein>
    <submittedName>
        <fullName evidence="13">Cation/H+ exchanger domain-containing protein</fullName>
    </submittedName>
</protein>
<feature type="transmembrane region" description="Helical" evidence="10">
    <location>
        <begin position="183"/>
        <end position="204"/>
    </location>
</feature>
<dbReference type="WBParaSite" id="jg7038">
    <property type="protein sequence ID" value="jg7038"/>
    <property type="gene ID" value="jg7038"/>
</dbReference>
<keyword evidence="5" id="KW-0915">Sodium</keyword>
<dbReference type="InterPro" id="IPR018422">
    <property type="entry name" value="Cation/H_exchanger_CPA1"/>
</dbReference>